<evidence type="ECO:0000259" key="1">
    <source>
        <dbReference type="Pfam" id="PF17131"/>
    </source>
</evidence>
<protein>
    <submittedName>
        <fullName evidence="2">Outer membrane lipoprotein-sorting protein</fullName>
    </submittedName>
</protein>
<dbReference type="PROSITE" id="PS51318">
    <property type="entry name" value="TAT"/>
    <property type="match status" value="1"/>
</dbReference>
<dbReference type="InterPro" id="IPR033399">
    <property type="entry name" value="TP_0789-like"/>
</dbReference>
<reference evidence="2 3" key="1">
    <citation type="submission" date="2019-03" db="EMBL/GenBank/DDBJ databases">
        <title>Genomic Encyclopedia of Type Strains, Phase IV (KMG-IV): sequencing the most valuable type-strain genomes for metagenomic binning, comparative biology and taxonomic classification.</title>
        <authorList>
            <person name="Goeker M."/>
        </authorList>
    </citation>
    <scope>NUCLEOTIDE SEQUENCE [LARGE SCALE GENOMIC DNA]</scope>
    <source>
        <strain evidence="2 3">DSM 1709</strain>
    </source>
</reference>
<dbReference type="Pfam" id="PF17131">
    <property type="entry name" value="LolA_like"/>
    <property type="match status" value="1"/>
</dbReference>
<dbReference type="Proteomes" id="UP000295106">
    <property type="component" value="Unassembled WGS sequence"/>
</dbReference>
<proteinExistence type="predicted"/>
<evidence type="ECO:0000313" key="3">
    <source>
        <dbReference type="Proteomes" id="UP000295106"/>
    </source>
</evidence>
<accession>A0A4R2MU35</accession>
<dbReference type="AlphaFoldDB" id="A0A4R2MU35"/>
<dbReference type="InterPro" id="IPR011220">
    <property type="entry name" value="UCP028205"/>
</dbReference>
<sequence length="268" mass="30332">MSENRLLPPTRRRLLAGLVSGALATLGGARAEPDPALWLHDSDRIRNPPGSFSVRLQLTEFRQRQPVAASTLVVYARPADDGGEYRNLVRFVAPARDHGKLMLRNGQDLWFYDPASRASVRLSPQQRLLGQASNGDVMTTQLARDYDARWAGDERIRDGDGREVAAHRLALAARRAGIAYPGVDYWLAVDDHRPLMARYRSAEGRLLKSAWFRRWQPVLGEVRPTETVIVDGLDPGWVTVMQLSEHTLREVPVAWLQRDFLPRWKDEP</sequence>
<dbReference type="InterPro" id="IPR006311">
    <property type="entry name" value="TAT_signal"/>
</dbReference>
<dbReference type="PIRSF" id="PIRSF028205">
    <property type="entry name" value="UCP028205"/>
    <property type="match status" value="1"/>
</dbReference>
<dbReference type="OrthoDB" id="368800at2"/>
<comment type="caution">
    <text evidence="2">The sequence shown here is derived from an EMBL/GenBank/DDBJ whole genome shotgun (WGS) entry which is preliminary data.</text>
</comment>
<gene>
    <name evidence="2" type="ORF">EV684_105209</name>
</gene>
<dbReference type="EMBL" id="SLXD01000005">
    <property type="protein sequence ID" value="TCP03043.1"/>
    <property type="molecule type" value="Genomic_DNA"/>
</dbReference>
<evidence type="ECO:0000313" key="2">
    <source>
        <dbReference type="EMBL" id="TCP03043.1"/>
    </source>
</evidence>
<name>A0A4R2MU35_RUBGE</name>
<feature type="domain" description="Uncharacterized protein TP-0789" evidence="1">
    <location>
        <begin position="85"/>
        <end position="252"/>
    </location>
</feature>
<dbReference type="Gene3D" id="2.50.20.10">
    <property type="entry name" value="Lipoprotein localisation LolA/LolB/LppX"/>
    <property type="match status" value="1"/>
</dbReference>
<dbReference type="CDD" id="cd16329">
    <property type="entry name" value="LolA_like"/>
    <property type="match status" value="1"/>
</dbReference>
<keyword evidence="2" id="KW-0449">Lipoprotein</keyword>
<dbReference type="RefSeq" id="WP_132646716.1">
    <property type="nucleotide sequence ID" value="NZ_CP181386.1"/>
</dbReference>
<organism evidence="2 3">
    <name type="scientific">Rubrivivax gelatinosus</name>
    <name type="common">Rhodocyclus gelatinosus</name>
    <name type="synonym">Rhodopseudomonas gelatinosa</name>
    <dbReference type="NCBI Taxonomy" id="28068"/>
    <lineage>
        <taxon>Bacteria</taxon>
        <taxon>Pseudomonadati</taxon>
        <taxon>Pseudomonadota</taxon>
        <taxon>Betaproteobacteria</taxon>
        <taxon>Burkholderiales</taxon>
        <taxon>Sphaerotilaceae</taxon>
        <taxon>Rubrivivax</taxon>
    </lineage>
</organism>
<dbReference type="GeneID" id="99684525"/>